<dbReference type="EMBL" id="KZ613958">
    <property type="protein sequence ID" value="PMD32646.1"/>
    <property type="molecule type" value="Genomic_DNA"/>
</dbReference>
<dbReference type="Proteomes" id="UP000235786">
    <property type="component" value="Unassembled WGS sequence"/>
</dbReference>
<name>A0A2J6R2B0_HYAVF</name>
<feature type="repeat" description="ANK" evidence="3">
    <location>
        <begin position="320"/>
        <end position="352"/>
    </location>
</feature>
<dbReference type="OrthoDB" id="3563777at2759"/>
<dbReference type="SUPFAM" id="SSF48403">
    <property type="entry name" value="Ankyrin repeat"/>
    <property type="match status" value="1"/>
</dbReference>
<keyword evidence="1" id="KW-0677">Repeat</keyword>
<dbReference type="AlphaFoldDB" id="A0A2J6R2B0"/>
<feature type="repeat" description="ANK" evidence="3">
    <location>
        <begin position="285"/>
        <end position="317"/>
    </location>
</feature>
<dbReference type="InterPro" id="IPR002110">
    <property type="entry name" value="Ankyrin_rpt"/>
</dbReference>
<dbReference type="SMART" id="SM00248">
    <property type="entry name" value="ANK"/>
    <property type="match status" value="6"/>
</dbReference>
<organism evidence="4 5">
    <name type="scientific">Hyaloscypha variabilis (strain UAMH 11265 / GT02V1 / F)</name>
    <name type="common">Meliniomyces variabilis</name>
    <dbReference type="NCBI Taxonomy" id="1149755"/>
    <lineage>
        <taxon>Eukaryota</taxon>
        <taxon>Fungi</taxon>
        <taxon>Dikarya</taxon>
        <taxon>Ascomycota</taxon>
        <taxon>Pezizomycotina</taxon>
        <taxon>Leotiomycetes</taxon>
        <taxon>Helotiales</taxon>
        <taxon>Hyaloscyphaceae</taxon>
        <taxon>Hyaloscypha</taxon>
        <taxon>Hyaloscypha variabilis</taxon>
    </lineage>
</organism>
<dbReference type="PROSITE" id="PS50297">
    <property type="entry name" value="ANK_REP_REGION"/>
    <property type="match status" value="4"/>
</dbReference>
<dbReference type="STRING" id="1149755.A0A2J6R2B0"/>
<dbReference type="InterPro" id="IPR036770">
    <property type="entry name" value="Ankyrin_rpt-contain_sf"/>
</dbReference>
<dbReference type="PANTHER" id="PTHR24198:SF165">
    <property type="entry name" value="ANKYRIN REPEAT-CONTAINING PROTEIN-RELATED"/>
    <property type="match status" value="1"/>
</dbReference>
<feature type="repeat" description="ANK" evidence="3">
    <location>
        <begin position="250"/>
        <end position="282"/>
    </location>
</feature>
<dbReference type="Pfam" id="PF12796">
    <property type="entry name" value="Ank_2"/>
    <property type="match status" value="2"/>
</dbReference>
<dbReference type="Gene3D" id="1.25.40.20">
    <property type="entry name" value="Ankyrin repeat-containing domain"/>
    <property type="match status" value="1"/>
</dbReference>
<proteinExistence type="predicted"/>
<evidence type="ECO:0000256" key="3">
    <source>
        <dbReference type="PROSITE-ProRule" id="PRU00023"/>
    </source>
</evidence>
<accession>A0A2J6R2B0</accession>
<keyword evidence="5" id="KW-1185">Reference proteome</keyword>
<feature type="repeat" description="ANK" evidence="3">
    <location>
        <begin position="215"/>
        <end position="244"/>
    </location>
</feature>
<evidence type="ECO:0000256" key="2">
    <source>
        <dbReference type="ARBA" id="ARBA00023043"/>
    </source>
</evidence>
<gene>
    <name evidence="4" type="ORF">L207DRAFT_177173</name>
</gene>
<evidence type="ECO:0000313" key="5">
    <source>
        <dbReference type="Proteomes" id="UP000235786"/>
    </source>
</evidence>
<dbReference type="PANTHER" id="PTHR24198">
    <property type="entry name" value="ANKYRIN REPEAT AND PROTEIN KINASE DOMAIN-CONTAINING PROTEIN"/>
    <property type="match status" value="1"/>
</dbReference>
<feature type="non-terminal residue" evidence="4">
    <location>
        <position position="388"/>
    </location>
</feature>
<protein>
    <submittedName>
        <fullName evidence="4">Ankyrin</fullName>
    </submittedName>
</protein>
<sequence>MGWTKEGRSCLEMALRGGRSDLVNFAFNLDSLYYDSAALCAAVVSITKQKSQITSQFQQLMRRRELMLESEHPRVVPQLEITALSIALFYQRADLLTLIHRAEFAKVASVLSTSTQALIDMVNFRPPHRKAYIMDLESKLDKCLSRSAAWESSSPIYWALLGNFLEIIPKLLESGYQSDAMTLCLAIRHKLPSSVLELLVAACDNIDSHHSFVPTALQFAVQHGSLELVKMLLQRGANPNATPVEGKRLASADALALAIERGDVQLVAILISAGANINQPPSQNQGIAALQAAAIFGQIEILRSLLSNRAEINARRAYFDGRTALEGAAENGRLDTVQLLLDYGVDTDQKGRVQYIRATVFAHRMGYAAVERVLRAHRSWTEKDENIW</sequence>
<reference evidence="4 5" key="1">
    <citation type="submission" date="2016-04" db="EMBL/GenBank/DDBJ databases">
        <title>A degradative enzymes factory behind the ericoid mycorrhizal symbiosis.</title>
        <authorList>
            <consortium name="DOE Joint Genome Institute"/>
            <person name="Martino E."/>
            <person name="Morin E."/>
            <person name="Grelet G."/>
            <person name="Kuo A."/>
            <person name="Kohler A."/>
            <person name="Daghino S."/>
            <person name="Barry K."/>
            <person name="Choi C."/>
            <person name="Cichocki N."/>
            <person name="Clum A."/>
            <person name="Copeland A."/>
            <person name="Hainaut M."/>
            <person name="Haridas S."/>
            <person name="Labutti K."/>
            <person name="Lindquist E."/>
            <person name="Lipzen A."/>
            <person name="Khouja H.-R."/>
            <person name="Murat C."/>
            <person name="Ohm R."/>
            <person name="Olson A."/>
            <person name="Spatafora J."/>
            <person name="Veneault-Fourrey C."/>
            <person name="Henrissat B."/>
            <person name="Grigoriev I."/>
            <person name="Martin F."/>
            <person name="Perotto S."/>
        </authorList>
    </citation>
    <scope>NUCLEOTIDE SEQUENCE [LARGE SCALE GENOMIC DNA]</scope>
    <source>
        <strain evidence="4 5">F</strain>
    </source>
</reference>
<evidence type="ECO:0000313" key="4">
    <source>
        <dbReference type="EMBL" id="PMD32646.1"/>
    </source>
</evidence>
<evidence type="ECO:0000256" key="1">
    <source>
        <dbReference type="ARBA" id="ARBA00022737"/>
    </source>
</evidence>
<dbReference type="PROSITE" id="PS50088">
    <property type="entry name" value="ANK_REPEAT"/>
    <property type="match status" value="4"/>
</dbReference>
<keyword evidence="2 3" id="KW-0040">ANK repeat</keyword>